<dbReference type="Proteomes" id="UP001342418">
    <property type="component" value="Chromosome"/>
</dbReference>
<organism evidence="2 3">
    <name type="scientific">Nitratireductor thuwali</name>
    <dbReference type="NCBI Taxonomy" id="2267699"/>
    <lineage>
        <taxon>Bacteria</taxon>
        <taxon>Pseudomonadati</taxon>
        <taxon>Pseudomonadota</taxon>
        <taxon>Alphaproteobacteria</taxon>
        <taxon>Hyphomicrobiales</taxon>
        <taxon>Phyllobacteriaceae</taxon>
        <taxon>Nitratireductor</taxon>
    </lineage>
</organism>
<feature type="compositionally biased region" description="Basic and acidic residues" evidence="1">
    <location>
        <begin position="165"/>
        <end position="178"/>
    </location>
</feature>
<evidence type="ECO:0000313" key="2">
    <source>
        <dbReference type="EMBL" id="UUP19520.1"/>
    </source>
</evidence>
<reference evidence="2 3" key="1">
    <citation type="submission" date="2018-07" db="EMBL/GenBank/DDBJ databases">
        <title>Genome sequence of Nitratireductor thuwali#1536.</title>
        <authorList>
            <person name="Michoud G."/>
            <person name="Merlino G."/>
            <person name="Sefrji F.O."/>
            <person name="Daffonchio D."/>
        </authorList>
    </citation>
    <scope>NUCLEOTIDE SEQUENCE [LARGE SCALE GENOMIC DNA]</scope>
    <source>
        <strain evidence="3">Nit1536</strain>
    </source>
</reference>
<gene>
    <name evidence="2" type="ORF">NTH_04023</name>
</gene>
<keyword evidence="3" id="KW-1185">Reference proteome</keyword>
<dbReference type="RefSeq" id="WP_338531665.1">
    <property type="nucleotide sequence ID" value="NZ_CP030941.1"/>
</dbReference>
<feature type="region of interest" description="Disordered" evidence="1">
    <location>
        <begin position="154"/>
        <end position="225"/>
    </location>
</feature>
<protein>
    <recommendedName>
        <fullName evidence="4">DUF4145 domain-containing protein</fullName>
    </recommendedName>
</protein>
<feature type="compositionally biased region" description="Basic residues" evidence="1">
    <location>
        <begin position="197"/>
        <end position="225"/>
    </location>
</feature>
<dbReference type="EMBL" id="CP030941">
    <property type="protein sequence ID" value="UUP19520.1"/>
    <property type="molecule type" value="Genomic_DNA"/>
</dbReference>
<sequence>MASIPGHCHHCGCIFDGRGGIHIENSSNITVSGSRMTCPNCGKMANLVDGTFNERAGRLELVSGPPITRDILSHLQHLVAAAEAGEITKEELATRAAELHEGVGSAIAYLVSRYPKTLLFVVSLVMMLKACNPQVKLDLNELVDQVVQKTRQTEGLHPALDAEGQDVKQHKTSSDSKPAENGPANKQDRISHNKPPSARRRVVNRGRRMELKRRRLQFPRWPRGR</sequence>
<name>A0ABY5MNF3_9HYPH</name>
<evidence type="ECO:0000256" key="1">
    <source>
        <dbReference type="SAM" id="MobiDB-lite"/>
    </source>
</evidence>
<proteinExistence type="predicted"/>
<evidence type="ECO:0000313" key="3">
    <source>
        <dbReference type="Proteomes" id="UP001342418"/>
    </source>
</evidence>
<accession>A0ABY5MNF3</accession>
<evidence type="ECO:0008006" key="4">
    <source>
        <dbReference type="Google" id="ProtNLM"/>
    </source>
</evidence>